<feature type="non-terminal residue" evidence="1">
    <location>
        <position position="322"/>
    </location>
</feature>
<sequence length="322" mass="36966">IPLDLERPPLPLLNTDGLSWDYQKSPKLEEELRVHVQNLYSMFKENKQDKSNTPIFFIMSGAGCGKSQNATEIPKILRRIFVNDPELESHLQEALIFNIPLENDTRINTSNKFDANVAIAKRMLYQFQNQGLYWTQIHDDMQTLSIIDILMSYDGMNKKSLFYSFMTEISIHATNRDLPFIIACCIAILARPFNKMVTVSHQQRTFLPICSLDPPKREVKLIFEDTPLLRMLINDMSENGRAFKALESALIDVDIENDSFVSIAEKVCNKLEDCYNEWINKTHYLTPVLRVILTHTTLIASVPILGTNILPKELSKLGLIKF</sequence>
<organism evidence="1 2">
    <name type="scientific">Funneliformis caledonium</name>
    <dbReference type="NCBI Taxonomy" id="1117310"/>
    <lineage>
        <taxon>Eukaryota</taxon>
        <taxon>Fungi</taxon>
        <taxon>Fungi incertae sedis</taxon>
        <taxon>Mucoromycota</taxon>
        <taxon>Glomeromycotina</taxon>
        <taxon>Glomeromycetes</taxon>
        <taxon>Glomerales</taxon>
        <taxon>Glomeraceae</taxon>
        <taxon>Funneliformis</taxon>
    </lineage>
</organism>
<gene>
    <name evidence="1" type="ORF">FCALED_LOCUS15249</name>
</gene>
<evidence type="ECO:0000313" key="2">
    <source>
        <dbReference type="Proteomes" id="UP000789570"/>
    </source>
</evidence>
<protein>
    <submittedName>
        <fullName evidence="1">1629_t:CDS:1</fullName>
    </submittedName>
</protein>
<evidence type="ECO:0000313" key="1">
    <source>
        <dbReference type="EMBL" id="CAG8735177.1"/>
    </source>
</evidence>
<dbReference type="AlphaFoldDB" id="A0A9N9NI68"/>
<accession>A0A9N9NI68</accession>
<dbReference type="EMBL" id="CAJVPQ010013271">
    <property type="protein sequence ID" value="CAG8735177.1"/>
    <property type="molecule type" value="Genomic_DNA"/>
</dbReference>
<keyword evidence="2" id="KW-1185">Reference proteome</keyword>
<proteinExistence type="predicted"/>
<name>A0A9N9NI68_9GLOM</name>
<comment type="caution">
    <text evidence="1">The sequence shown here is derived from an EMBL/GenBank/DDBJ whole genome shotgun (WGS) entry which is preliminary data.</text>
</comment>
<dbReference type="OrthoDB" id="2440738at2759"/>
<reference evidence="1" key="1">
    <citation type="submission" date="2021-06" db="EMBL/GenBank/DDBJ databases">
        <authorList>
            <person name="Kallberg Y."/>
            <person name="Tangrot J."/>
            <person name="Rosling A."/>
        </authorList>
    </citation>
    <scope>NUCLEOTIDE SEQUENCE</scope>
    <source>
        <strain evidence="1">UK204</strain>
    </source>
</reference>
<dbReference type="Proteomes" id="UP000789570">
    <property type="component" value="Unassembled WGS sequence"/>
</dbReference>